<dbReference type="Pfam" id="PF13180">
    <property type="entry name" value="PDZ_2"/>
    <property type="match status" value="1"/>
</dbReference>
<dbReference type="SMART" id="SM00228">
    <property type="entry name" value="PDZ"/>
    <property type="match status" value="1"/>
</dbReference>
<organism evidence="3 4">
    <name type="scientific">Flavisolibacter ginsengisoli DSM 18119</name>
    <dbReference type="NCBI Taxonomy" id="1121884"/>
    <lineage>
        <taxon>Bacteria</taxon>
        <taxon>Pseudomonadati</taxon>
        <taxon>Bacteroidota</taxon>
        <taxon>Chitinophagia</taxon>
        <taxon>Chitinophagales</taxon>
        <taxon>Chitinophagaceae</taxon>
        <taxon>Flavisolibacter</taxon>
    </lineage>
</organism>
<dbReference type="PANTHER" id="PTHR12147:SF26">
    <property type="entry name" value="PEPTIDASE M28 DOMAIN-CONTAINING PROTEIN"/>
    <property type="match status" value="1"/>
</dbReference>
<evidence type="ECO:0000259" key="2">
    <source>
        <dbReference type="SMART" id="SM00228"/>
    </source>
</evidence>
<dbReference type="STRING" id="1121884.SAMN02745131_02904"/>
<dbReference type="Gene3D" id="3.40.630.10">
    <property type="entry name" value="Zn peptidases"/>
    <property type="match status" value="2"/>
</dbReference>
<evidence type="ECO:0000313" key="3">
    <source>
        <dbReference type="EMBL" id="SHF53124.1"/>
    </source>
</evidence>
<reference evidence="3 4" key="1">
    <citation type="submission" date="2016-11" db="EMBL/GenBank/DDBJ databases">
        <authorList>
            <person name="Jaros S."/>
            <person name="Januszkiewicz K."/>
            <person name="Wedrychowicz H."/>
        </authorList>
    </citation>
    <scope>NUCLEOTIDE SEQUENCE [LARGE SCALE GENOMIC DNA]</scope>
    <source>
        <strain evidence="3 4">DSM 18119</strain>
    </source>
</reference>
<evidence type="ECO:0000256" key="1">
    <source>
        <dbReference type="SAM" id="SignalP"/>
    </source>
</evidence>
<sequence>MIKIRFFVLFLFAATLVQAQKLKKEDKLLLANLEQHVHYLSDDKLEGRRTGTEGEKLAAAYISEAFKKEGLLPRGVNEYYQPFEVAEGKQVDPSTFFMIDDNTLVLGKDYFPLSYSADGSIEAMPSLALEEPHMPWFLNLKDLIDSNAGNPHFDLASAVLNRTKEVAAKGASAFIIYNTSSKEDGLQFDGKDHTPPVSIPVIYLNKDVANKFLADPSAALDLRFKTSITEKKRTGTNVIGYIDNGAASTIVLGAHFDHLGYGEDGNSREVEKKHQVHNGADDNASGTAALIELGRLLKNSKLKNNNYLFIAFSGEELGLFGSKYFTQHPTIDLGTVNYMINMDMVGRLSDSTHTMTIGGYGTSPSWGSFYSMKGKHGLYNDGIQFHFDSSGTGPSDHTSFYLKNIPVLFYFTGLHSDYHKPTDDYNKINFVGELSVVKHIYSLLQMSDKLNQRLAFTKTREAQTTTSARFSVTMGIMPDYTFNGVGVRVDGVSDNRPAKKAGLQTGDVITGLGDIKITSLESYMQALSKFKKGDTAKVEYIRGAQPLSTTVEF</sequence>
<protein>
    <submittedName>
        <fullName evidence="3">PA domain-containing protein</fullName>
    </submittedName>
</protein>
<dbReference type="InterPro" id="IPR001478">
    <property type="entry name" value="PDZ"/>
</dbReference>
<keyword evidence="1" id="KW-0732">Signal</keyword>
<dbReference type="PANTHER" id="PTHR12147">
    <property type="entry name" value="METALLOPEPTIDASE M28 FAMILY MEMBER"/>
    <property type="match status" value="1"/>
</dbReference>
<dbReference type="InterPro" id="IPR036034">
    <property type="entry name" value="PDZ_sf"/>
</dbReference>
<evidence type="ECO:0000313" key="4">
    <source>
        <dbReference type="Proteomes" id="UP000184048"/>
    </source>
</evidence>
<feature type="chain" id="PRO_5012635254" evidence="1">
    <location>
        <begin position="20"/>
        <end position="553"/>
    </location>
</feature>
<dbReference type="SUPFAM" id="SSF53187">
    <property type="entry name" value="Zn-dependent exopeptidases"/>
    <property type="match status" value="1"/>
</dbReference>
<dbReference type="Pfam" id="PF04389">
    <property type="entry name" value="Peptidase_M28"/>
    <property type="match status" value="1"/>
</dbReference>
<name>A0A1M5CEC7_9BACT</name>
<dbReference type="AlphaFoldDB" id="A0A1M5CEC7"/>
<dbReference type="Gene3D" id="2.30.42.10">
    <property type="match status" value="1"/>
</dbReference>
<dbReference type="InterPro" id="IPR045175">
    <property type="entry name" value="M28_fam"/>
</dbReference>
<accession>A0A1M5CEC7</accession>
<feature type="domain" description="PDZ" evidence="2">
    <location>
        <begin position="468"/>
        <end position="544"/>
    </location>
</feature>
<dbReference type="EMBL" id="FQUU01000012">
    <property type="protein sequence ID" value="SHF53124.1"/>
    <property type="molecule type" value="Genomic_DNA"/>
</dbReference>
<feature type="signal peptide" evidence="1">
    <location>
        <begin position="1"/>
        <end position="19"/>
    </location>
</feature>
<dbReference type="SUPFAM" id="SSF50156">
    <property type="entry name" value="PDZ domain-like"/>
    <property type="match status" value="1"/>
</dbReference>
<dbReference type="InterPro" id="IPR007484">
    <property type="entry name" value="Peptidase_M28"/>
</dbReference>
<dbReference type="Proteomes" id="UP000184048">
    <property type="component" value="Unassembled WGS sequence"/>
</dbReference>
<dbReference type="GO" id="GO:0008235">
    <property type="term" value="F:metalloexopeptidase activity"/>
    <property type="evidence" value="ECO:0007669"/>
    <property type="project" value="InterPro"/>
</dbReference>
<dbReference type="GO" id="GO:0006508">
    <property type="term" value="P:proteolysis"/>
    <property type="evidence" value="ECO:0007669"/>
    <property type="project" value="InterPro"/>
</dbReference>
<gene>
    <name evidence="3" type="ORF">SAMN02745131_02904</name>
</gene>
<keyword evidence="4" id="KW-1185">Reference proteome</keyword>
<dbReference type="OrthoDB" id="1521787at2"/>
<proteinExistence type="predicted"/>
<dbReference type="RefSeq" id="WP_139256448.1">
    <property type="nucleotide sequence ID" value="NZ_FQUU01000012.1"/>
</dbReference>